<keyword evidence="2" id="KW-1185">Reference proteome</keyword>
<sequence>LEDIFNYDETSLYYRMEPSCILATGPVSEIKKAKDRVTVLLTANAAGSERLKPLFIHKYKNLHAIRNINKKKLPVKYFWNKTAWMQRSIWNYYINDLNSMMRRQNCHILLLIDNDSTHAKYRHLLIQNWLDVYEFTYNNQTETIKNCWRKTGILLVELDHNDLPQEDTSLYNEYLDDENE</sequence>
<gene>
    <name evidence="1" type="ORF">RPERSI_LOCUS29362</name>
</gene>
<comment type="caution">
    <text evidence="1">The sequence shown here is derived from an EMBL/GenBank/DDBJ whole genome shotgun (WGS) entry which is preliminary data.</text>
</comment>
<organism evidence="1 2">
    <name type="scientific">Racocetra persica</name>
    <dbReference type="NCBI Taxonomy" id="160502"/>
    <lineage>
        <taxon>Eukaryota</taxon>
        <taxon>Fungi</taxon>
        <taxon>Fungi incertae sedis</taxon>
        <taxon>Mucoromycota</taxon>
        <taxon>Glomeromycotina</taxon>
        <taxon>Glomeromycetes</taxon>
        <taxon>Diversisporales</taxon>
        <taxon>Gigasporaceae</taxon>
        <taxon>Racocetra</taxon>
    </lineage>
</organism>
<accession>A0ACA9SDR0</accession>
<feature type="non-terminal residue" evidence="1">
    <location>
        <position position="180"/>
    </location>
</feature>
<dbReference type="EMBL" id="CAJVQC010110558">
    <property type="protein sequence ID" value="CAG8834935.1"/>
    <property type="molecule type" value="Genomic_DNA"/>
</dbReference>
<name>A0ACA9SDR0_9GLOM</name>
<feature type="non-terminal residue" evidence="1">
    <location>
        <position position="1"/>
    </location>
</feature>
<evidence type="ECO:0000313" key="1">
    <source>
        <dbReference type="EMBL" id="CAG8834935.1"/>
    </source>
</evidence>
<protein>
    <submittedName>
        <fullName evidence="1">13217_t:CDS:1</fullName>
    </submittedName>
</protein>
<reference evidence="1" key="1">
    <citation type="submission" date="2021-06" db="EMBL/GenBank/DDBJ databases">
        <authorList>
            <person name="Kallberg Y."/>
            <person name="Tangrot J."/>
            <person name="Rosling A."/>
        </authorList>
    </citation>
    <scope>NUCLEOTIDE SEQUENCE</scope>
    <source>
        <strain evidence="1">MA461A</strain>
    </source>
</reference>
<dbReference type="Proteomes" id="UP000789920">
    <property type="component" value="Unassembled WGS sequence"/>
</dbReference>
<evidence type="ECO:0000313" key="2">
    <source>
        <dbReference type="Proteomes" id="UP000789920"/>
    </source>
</evidence>
<proteinExistence type="predicted"/>